<organism evidence="3 4">
    <name type="scientific">Phlyctema vagabunda</name>
    <dbReference type="NCBI Taxonomy" id="108571"/>
    <lineage>
        <taxon>Eukaryota</taxon>
        <taxon>Fungi</taxon>
        <taxon>Dikarya</taxon>
        <taxon>Ascomycota</taxon>
        <taxon>Pezizomycotina</taxon>
        <taxon>Leotiomycetes</taxon>
        <taxon>Helotiales</taxon>
        <taxon>Dermateaceae</taxon>
        <taxon>Phlyctema</taxon>
    </lineage>
</organism>
<sequence>MVAIRSPRPSSAELSLETFRDSSTILSLLPAAVKSRLPRMPSIRQSVSTYGITRHSNVSVSAPTSGTSTPGAPYASAMVLTRRSRALTTTDGQDIREYYADGMSSEDEAALPKQRRKAQPAEISETKSGVNWKYASQGLNFVTIAMDESSTISQDPNMGNASFSRQLYIHALTYLLRGLPLDMSREEQVSIQSALPSSIVATIQTGVNVGREPAGISAPNLPEEPSLLHRTLAMAIIQFFLFLQFVLPYLKYLLISAYQYDRTHRITERMFSQSIETVDTLGKSGLTLTAAIYKMGDGKVGQAITDTASWLVEGVTGGIHDGVGEGLVLMGARRPATTITVERRE</sequence>
<keyword evidence="2" id="KW-0812">Transmembrane</keyword>
<evidence type="ECO:0000256" key="1">
    <source>
        <dbReference type="SAM" id="MobiDB-lite"/>
    </source>
</evidence>
<name>A0ABR4PD33_9HELO</name>
<keyword evidence="2" id="KW-0472">Membrane</keyword>
<keyword evidence="4" id="KW-1185">Reference proteome</keyword>
<protein>
    <submittedName>
        <fullName evidence="3">Uncharacterized protein</fullName>
    </submittedName>
</protein>
<feature type="transmembrane region" description="Helical" evidence="2">
    <location>
        <begin position="232"/>
        <end position="255"/>
    </location>
</feature>
<keyword evidence="2" id="KW-1133">Transmembrane helix</keyword>
<accession>A0ABR4PD33</accession>
<comment type="caution">
    <text evidence="3">The sequence shown here is derived from an EMBL/GenBank/DDBJ whole genome shotgun (WGS) entry which is preliminary data.</text>
</comment>
<feature type="region of interest" description="Disordered" evidence="1">
    <location>
        <begin position="103"/>
        <end position="125"/>
    </location>
</feature>
<evidence type="ECO:0000256" key="2">
    <source>
        <dbReference type="SAM" id="Phobius"/>
    </source>
</evidence>
<evidence type="ECO:0000313" key="4">
    <source>
        <dbReference type="Proteomes" id="UP001629113"/>
    </source>
</evidence>
<dbReference type="EMBL" id="JBFCZG010000006">
    <property type="protein sequence ID" value="KAL3421202.1"/>
    <property type="molecule type" value="Genomic_DNA"/>
</dbReference>
<gene>
    <name evidence="3" type="ORF">PVAG01_07647</name>
</gene>
<dbReference type="Proteomes" id="UP001629113">
    <property type="component" value="Unassembled WGS sequence"/>
</dbReference>
<proteinExistence type="predicted"/>
<evidence type="ECO:0000313" key="3">
    <source>
        <dbReference type="EMBL" id="KAL3421202.1"/>
    </source>
</evidence>
<reference evidence="3 4" key="1">
    <citation type="submission" date="2024-06" db="EMBL/GenBank/DDBJ databases">
        <title>Complete genome of Phlyctema vagabunda strain 19-DSS-EL-015.</title>
        <authorList>
            <person name="Fiorenzani C."/>
        </authorList>
    </citation>
    <scope>NUCLEOTIDE SEQUENCE [LARGE SCALE GENOMIC DNA]</scope>
    <source>
        <strain evidence="3 4">19-DSS-EL-015</strain>
    </source>
</reference>